<comment type="caution">
    <text evidence="2">The sequence shown here is derived from an EMBL/GenBank/DDBJ whole genome shotgun (WGS) entry which is preliminary data.</text>
</comment>
<organism evidence="2 3">
    <name type="scientific">Paraphaeosphaeria minitans</name>
    <dbReference type="NCBI Taxonomy" id="565426"/>
    <lineage>
        <taxon>Eukaryota</taxon>
        <taxon>Fungi</taxon>
        <taxon>Dikarya</taxon>
        <taxon>Ascomycota</taxon>
        <taxon>Pezizomycotina</taxon>
        <taxon>Dothideomycetes</taxon>
        <taxon>Pleosporomycetidae</taxon>
        <taxon>Pleosporales</taxon>
        <taxon>Massarineae</taxon>
        <taxon>Didymosphaeriaceae</taxon>
        <taxon>Paraphaeosphaeria</taxon>
    </lineage>
</organism>
<reference evidence="2" key="1">
    <citation type="journal article" date="2020" name="Mol. Plant Microbe Interact.">
        <title>Genome Sequence of the Biocontrol Agent Coniothyrium minitans strain Conio (IMI 134523).</title>
        <authorList>
            <person name="Patel D."/>
            <person name="Shittu T.A."/>
            <person name="Baroncelli R."/>
            <person name="Muthumeenakshi S."/>
            <person name="Osborne T.H."/>
            <person name="Janganan T.K."/>
            <person name="Sreenivasaprasad S."/>
        </authorList>
    </citation>
    <scope>NUCLEOTIDE SEQUENCE</scope>
    <source>
        <strain evidence="2">Conio</strain>
    </source>
</reference>
<keyword evidence="3" id="KW-1185">Reference proteome</keyword>
<proteinExistence type="predicted"/>
<protein>
    <recommendedName>
        <fullName evidence="1">DUF1996 domain-containing protein</fullName>
    </recommendedName>
</protein>
<feature type="domain" description="DUF1996" evidence="1">
    <location>
        <begin position="4"/>
        <end position="93"/>
    </location>
</feature>
<dbReference type="Proteomes" id="UP000756921">
    <property type="component" value="Unassembled WGS sequence"/>
</dbReference>
<dbReference type="InterPro" id="IPR018535">
    <property type="entry name" value="DUF1996"/>
</dbReference>
<accession>A0A9P6KT99</accession>
<dbReference type="AlphaFoldDB" id="A0A9P6KT99"/>
<gene>
    <name evidence="2" type="ORF">PMIN01_03338</name>
</gene>
<dbReference type="Pfam" id="PF09362">
    <property type="entry name" value="DUF1996"/>
    <property type="match status" value="1"/>
</dbReference>
<evidence type="ECO:0000313" key="3">
    <source>
        <dbReference type="Proteomes" id="UP000756921"/>
    </source>
</evidence>
<name>A0A9P6KT99_9PLEO</name>
<dbReference type="EMBL" id="WJXW01000003">
    <property type="protein sequence ID" value="KAF9738055.1"/>
    <property type="molecule type" value="Genomic_DNA"/>
</dbReference>
<evidence type="ECO:0000313" key="2">
    <source>
        <dbReference type="EMBL" id="KAF9738055.1"/>
    </source>
</evidence>
<sequence>MIGTPHTHQIIGGNASNATIASTDAISLATCQEKIDSQRENGWTANGTFERVSHIPNRFVFIEKLTTQTDGSVTLYYVAPKEKVVTALKPGFRSK</sequence>
<evidence type="ECO:0000259" key="1">
    <source>
        <dbReference type="Pfam" id="PF09362"/>
    </source>
</evidence>